<evidence type="ECO:0000313" key="1">
    <source>
        <dbReference type="EMBL" id="ETR73990.1"/>
    </source>
</evidence>
<gene>
    <name evidence="1" type="ORF">OMM_00560</name>
</gene>
<evidence type="ECO:0000313" key="2">
    <source>
        <dbReference type="Proteomes" id="UP000189670"/>
    </source>
</evidence>
<protein>
    <submittedName>
        <fullName evidence="1">Uncharacterized protein</fullName>
    </submittedName>
</protein>
<reference evidence="2" key="1">
    <citation type="submission" date="2012-11" db="EMBL/GenBank/DDBJ databases">
        <authorList>
            <person name="Lucero-Rivera Y.E."/>
            <person name="Tovar-Ramirez D."/>
        </authorList>
    </citation>
    <scope>NUCLEOTIDE SEQUENCE [LARGE SCALE GENOMIC DNA]</scope>
    <source>
        <strain evidence="2">Araruama</strain>
    </source>
</reference>
<accession>A0A1V1PGR9</accession>
<dbReference type="Gene3D" id="3.30.2400.30">
    <property type="match status" value="1"/>
</dbReference>
<dbReference type="PIRSF" id="PIRSF029202">
    <property type="entry name" value="UCP029202"/>
    <property type="match status" value="1"/>
</dbReference>
<dbReference type="Proteomes" id="UP000189670">
    <property type="component" value="Unassembled WGS sequence"/>
</dbReference>
<sequence>MKKFKYDAAGGFAFLRSQLAYIEPVVYKVQYRNIIYRELIDVSTAAPEYSETIVYESMDQVGDAKFISSASMDVPLAEASMKESSHKVQFAATGYAYTDIELGQAMQLGKNLRTTKAEAARLAYEKKIQETLFWGDESLGVTGFLNNPKVGTYSLPANSKSSTKLTDYTPDELVDAFNKFVGDHVVETEEIEQFSTILLPTEHFNYIASKRLYTVVDASTGAYVSSGDTIKEFVENKSPYLQPGSIRSCPDLKNAGVNGTPRMVGYDNNKVKVQGHVPMPLKWLMPERRGLGFVIPAIFSCGGTEFRYPGSARYVDNI</sequence>
<dbReference type="EMBL" id="ATBP01000028">
    <property type="protein sequence ID" value="ETR73990.1"/>
    <property type="molecule type" value="Genomic_DNA"/>
</dbReference>
<comment type="caution">
    <text evidence="1">The sequence shown here is derived from an EMBL/GenBank/DDBJ whole genome shotgun (WGS) entry which is preliminary data.</text>
</comment>
<dbReference type="InterPro" id="IPR020049">
    <property type="entry name" value="Major_capsid-like"/>
</dbReference>
<proteinExistence type="predicted"/>
<dbReference type="Pfam" id="PF09950">
    <property type="entry name" value="Major_capside"/>
    <property type="match status" value="1"/>
</dbReference>
<organism evidence="1 2">
    <name type="scientific">Candidatus Magnetoglobus multicellularis str. Araruama</name>
    <dbReference type="NCBI Taxonomy" id="890399"/>
    <lineage>
        <taxon>Bacteria</taxon>
        <taxon>Pseudomonadati</taxon>
        <taxon>Thermodesulfobacteriota</taxon>
        <taxon>Desulfobacteria</taxon>
        <taxon>Desulfobacterales</taxon>
        <taxon>Desulfobacteraceae</taxon>
        <taxon>Candidatus Magnetoglobus</taxon>
    </lineage>
</organism>
<name>A0A1V1PGR9_9BACT</name>
<dbReference type="AlphaFoldDB" id="A0A1V1PGR9"/>